<dbReference type="RefSeq" id="WP_317571642.1">
    <property type="nucleotide sequence ID" value="NZ_JAWLKA010000043.1"/>
</dbReference>
<accession>A0ABU4CST6</accession>
<reference evidence="3 4" key="1">
    <citation type="submission" date="2023-10" db="EMBL/GenBank/DDBJ databases">
        <title>Development of a sustainable strategy for remediation of hydrocarbon-contaminated territories based on the waste exchange concept.</title>
        <authorList>
            <person name="Krivoruchko A."/>
        </authorList>
    </citation>
    <scope>NUCLEOTIDE SEQUENCE [LARGE SCALE GENOMIC DNA]</scope>
    <source>
        <strain evidence="3 4">IEGM 60</strain>
    </source>
</reference>
<proteinExistence type="predicted"/>
<comment type="caution">
    <text evidence="3">The sequence shown here is derived from an EMBL/GenBank/DDBJ whole genome shotgun (WGS) entry which is preliminary data.</text>
</comment>
<keyword evidence="2" id="KW-0732">Signal</keyword>
<evidence type="ECO:0000313" key="4">
    <source>
        <dbReference type="Proteomes" id="UP001185737"/>
    </source>
</evidence>
<evidence type="ECO:0000313" key="3">
    <source>
        <dbReference type="EMBL" id="MDV6286647.1"/>
    </source>
</evidence>
<dbReference type="Proteomes" id="UP001185737">
    <property type="component" value="Unassembled WGS sequence"/>
</dbReference>
<evidence type="ECO:0000256" key="2">
    <source>
        <dbReference type="SAM" id="SignalP"/>
    </source>
</evidence>
<dbReference type="EMBL" id="JAWLKA010000043">
    <property type="protein sequence ID" value="MDV6286647.1"/>
    <property type="molecule type" value="Genomic_DNA"/>
</dbReference>
<feature type="region of interest" description="Disordered" evidence="1">
    <location>
        <begin position="140"/>
        <end position="165"/>
    </location>
</feature>
<feature type="chain" id="PRO_5045843751" evidence="2">
    <location>
        <begin position="33"/>
        <end position="165"/>
    </location>
</feature>
<protein>
    <submittedName>
        <fullName evidence="3">Uncharacterized protein</fullName>
    </submittedName>
</protein>
<organism evidence="3 4">
    <name type="scientific">Rhodococcus jostii</name>
    <dbReference type="NCBI Taxonomy" id="132919"/>
    <lineage>
        <taxon>Bacteria</taxon>
        <taxon>Bacillati</taxon>
        <taxon>Actinomycetota</taxon>
        <taxon>Actinomycetes</taxon>
        <taxon>Mycobacteriales</taxon>
        <taxon>Nocardiaceae</taxon>
        <taxon>Rhodococcus</taxon>
    </lineage>
</organism>
<keyword evidence="4" id="KW-1185">Reference proteome</keyword>
<gene>
    <name evidence="3" type="ORF">R3Q59_39925</name>
</gene>
<sequence length="165" mass="17154">MHPHTPKRLPRAAGVLTALTGTLLLGAGPASAAEPVLAPTITADADGLVVRATVTNPNPGPLTYPGIECFPQLTDHQNTGGDMPWMWPTLTQASVPGFGASIGETKQFLVTVPHPGDYTVEAYCWLQGDVQSAAGSDKVTLTVDGSTTPQPEPEPTRPGLPFFGS</sequence>
<feature type="signal peptide" evidence="2">
    <location>
        <begin position="1"/>
        <end position="32"/>
    </location>
</feature>
<evidence type="ECO:0000256" key="1">
    <source>
        <dbReference type="SAM" id="MobiDB-lite"/>
    </source>
</evidence>
<name>A0ABU4CST6_RHOJO</name>